<evidence type="ECO:0000259" key="1">
    <source>
        <dbReference type="Pfam" id="PF13976"/>
    </source>
</evidence>
<evidence type="ECO:0000313" key="2">
    <source>
        <dbReference type="EMBL" id="CAK9313865.1"/>
    </source>
</evidence>
<accession>A0ABP0Y4J9</accession>
<protein>
    <recommendedName>
        <fullName evidence="1">GAG-pre-integrase domain-containing protein</fullName>
    </recommendedName>
</protein>
<dbReference type="Pfam" id="PF13976">
    <property type="entry name" value="gag_pre-integrs"/>
    <property type="match status" value="1"/>
</dbReference>
<evidence type="ECO:0000313" key="3">
    <source>
        <dbReference type="Proteomes" id="UP001642487"/>
    </source>
</evidence>
<dbReference type="InterPro" id="IPR025724">
    <property type="entry name" value="GAG-pre-integrase_dom"/>
</dbReference>
<keyword evidence="3" id="KW-1185">Reference proteome</keyword>
<gene>
    <name evidence="2" type="ORF">CITCOLO1_LOCUS5602</name>
</gene>
<organism evidence="2 3">
    <name type="scientific">Citrullus colocynthis</name>
    <name type="common">colocynth</name>
    <dbReference type="NCBI Taxonomy" id="252529"/>
    <lineage>
        <taxon>Eukaryota</taxon>
        <taxon>Viridiplantae</taxon>
        <taxon>Streptophyta</taxon>
        <taxon>Embryophyta</taxon>
        <taxon>Tracheophyta</taxon>
        <taxon>Spermatophyta</taxon>
        <taxon>Magnoliopsida</taxon>
        <taxon>eudicotyledons</taxon>
        <taxon>Gunneridae</taxon>
        <taxon>Pentapetalae</taxon>
        <taxon>rosids</taxon>
        <taxon>fabids</taxon>
        <taxon>Cucurbitales</taxon>
        <taxon>Cucurbitaceae</taxon>
        <taxon>Benincaseae</taxon>
        <taxon>Citrullus</taxon>
    </lineage>
</organism>
<reference evidence="2 3" key="1">
    <citation type="submission" date="2024-03" db="EMBL/GenBank/DDBJ databases">
        <authorList>
            <person name="Gkanogiannis A."/>
            <person name="Becerra Lopez-Lavalle L."/>
        </authorList>
    </citation>
    <scope>NUCLEOTIDE SEQUENCE [LARGE SCALE GENOMIC DNA]</scope>
</reference>
<dbReference type="Proteomes" id="UP001642487">
    <property type="component" value="Chromosome 11"/>
</dbReference>
<sequence length="172" mass="19370">MCEKCGHAADVCYSRYNRNDDANATSSDNKKNNSPTALMAFPKTAKKSRETCLIGKLERRLYRLEAVPNKASFRDNNKDAARLVFLGEATNSHPQTFEDLAAKKSSNFCTKDLWHQRLGHPSSRILNQVLHSCNISVNSNEKDDFVRLVNSERCVSSKSSLLSQQETGTYTY</sequence>
<proteinExistence type="predicted"/>
<name>A0ABP0Y4J9_9ROSI</name>
<feature type="domain" description="GAG-pre-integrase" evidence="1">
    <location>
        <begin position="106"/>
        <end position="144"/>
    </location>
</feature>
<dbReference type="EMBL" id="OZ021745">
    <property type="protein sequence ID" value="CAK9313865.1"/>
    <property type="molecule type" value="Genomic_DNA"/>
</dbReference>